<evidence type="ECO:0000313" key="3">
    <source>
        <dbReference type="Proteomes" id="UP000235392"/>
    </source>
</evidence>
<evidence type="ECO:0000256" key="1">
    <source>
        <dbReference type="SAM" id="Phobius"/>
    </source>
</evidence>
<feature type="transmembrane region" description="Helical" evidence="1">
    <location>
        <begin position="9"/>
        <end position="27"/>
    </location>
</feature>
<proteinExistence type="predicted"/>
<keyword evidence="1" id="KW-0472">Membrane</keyword>
<protein>
    <submittedName>
        <fullName evidence="2">Uncharacterized protein</fullName>
    </submittedName>
</protein>
<evidence type="ECO:0000313" key="2">
    <source>
        <dbReference type="EMBL" id="PLW37813.1"/>
    </source>
</evidence>
<gene>
    <name evidence="2" type="ORF">PCASD_11312</name>
</gene>
<keyword evidence="1" id="KW-1133">Transmembrane helix</keyword>
<dbReference type="EMBL" id="PGCI01000137">
    <property type="protein sequence ID" value="PLW37813.1"/>
    <property type="molecule type" value="Genomic_DNA"/>
</dbReference>
<accession>A0A2N5UJA3</accession>
<dbReference type="AlphaFoldDB" id="A0A2N5UJA3"/>
<name>A0A2N5UJA3_9BASI</name>
<comment type="caution">
    <text evidence="2">The sequence shown here is derived from an EMBL/GenBank/DDBJ whole genome shotgun (WGS) entry which is preliminary data.</text>
</comment>
<organism evidence="2 3">
    <name type="scientific">Puccinia coronata f. sp. avenae</name>
    <dbReference type="NCBI Taxonomy" id="200324"/>
    <lineage>
        <taxon>Eukaryota</taxon>
        <taxon>Fungi</taxon>
        <taxon>Dikarya</taxon>
        <taxon>Basidiomycota</taxon>
        <taxon>Pucciniomycotina</taxon>
        <taxon>Pucciniomycetes</taxon>
        <taxon>Pucciniales</taxon>
        <taxon>Pucciniaceae</taxon>
        <taxon>Puccinia</taxon>
    </lineage>
</organism>
<sequence length="83" mass="8771">MKLQTISPLVMFTLLATVIMGVVGILLCETCGTQTVVTSTLTSRSTAERVTYTGPDAAAAAPKNGRTSTLQTAEQMLNDYTNT</sequence>
<reference evidence="2 3" key="1">
    <citation type="submission" date="2017-11" db="EMBL/GenBank/DDBJ databases">
        <title>De novo assembly and phasing of dikaryotic genomes from two isolates of Puccinia coronata f. sp. avenae, the causal agent of oat crown rust.</title>
        <authorList>
            <person name="Miller M.E."/>
            <person name="Zhang Y."/>
            <person name="Omidvar V."/>
            <person name="Sperschneider J."/>
            <person name="Schwessinger B."/>
            <person name="Raley C."/>
            <person name="Palmer J.M."/>
            <person name="Garnica D."/>
            <person name="Upadhyaya N."/>
            <person name="Rathjen J."/>
            <person name="Taylor J.M."/>
            <person name="Park R.F."/>
            <person name="Dodds P.N."/>
            <person name="Hirsch C.D."/>
            <person name="Kianian S.F."/>
            <person name="Figueroa M."/>
        </authorList>
    </citation>
    <scope>NUCLEOTIDE SEQUENCE [LARGE SCALE GENOMIC DNA]</scope>
    <source>
        <strain evidence="2">12SD80</strain>
    </source>
</reference>
<dbReference type="Proteomes" id="UP000235392">
    <property type="component" value="Unassembled WGS sequence"/>
</dbReference>
<keyword evidence="1" id="KW-0812">Transmembrane</keyword>